<name>A0A7X0RS08_9BACL</name>
<keyword evidence="3" id="KW-1185">Reference proteome</keyword>
<keyword evidence="1" id="KW-0175">Coiled coil</keyword>
<dbReference type="AlphaFoldDB" id="A0A7X0RS08"/>
<comment type="caution">
    <text evidence="2">The sequence shown here is derived from an EMBL/GenBank/DDBJ whole genome shotgun (WGS) entry which is preliminary data.</text>
</comment>
<protein>
    <submittedName>
        <fullName evidence="2">Uncharacterized protein</fullName>
    </submittedName>
</protein>
<dbReference type="Proteomes" id="UP000547209">
    <property type="component" value="Unassembled WGS sequence"/>
</dbReference>
<feature type="coiled-coil region" evidence="1">
    <location>
        <begin position="10"/>
        <end position="44"/>
    </location>
</feature>
<gene>
    <name evidence="2" type="ORF">H7C19_18130</name>
</gene>
<sequence length="88" mass="10203">MTDTPEPGTIRYLLSQLDAKDAEIERLQDRVDDIFADREQQLNAYVRLRADNKAMRECLNSVRDYSQDQESRRAARVCLSTLQEPAND</sequence>
<reference evidence="2 3" key="1">
    <citation type="submission" date="2020-08" db="EMBL/GenBank/DDBJ databases">
        <title>Cohnella phylogeny.</title>
        <authorList>
            <person name="Dunlap C."/>
        </authorList>
    </citation>
    <scope>NUCLEOTIDE SEQUENCE [LARGE SCALE GENOMIC DNA]</scope>
    <source>
        <strain evidence="2 3">DSM 28246</strain>
    </source>
</reference>
<accession>A0A7X0RS08</accession>
<evidence type="ECO:0000313" key="3">
    <source>
        <dbReference type="Proteomes" id="UP000547209"/>
    </source>
</evidence>
<proteinExistence type="predicted"/>
<organism evidence="2 3">
    <name type="scientific">Cohnella nanjingensis</name>
    <dbReference type="NCBI Taxonomy" id="1387779"/>
    <lineage>
        <taxon>Bacteria</taxon>
        <taxon>Bacillati</taxon>
        <taxon>Bacillota</taxon>
        <taxon>Bacilli</taxon>
        <taxon>Bacillales</taxon>
        <taxon>Paenibacillaceae</taxon>
        <taxon>Cohnella</taxon>
    </lineage>
</organism>
<dbReference type="RefSeq" id="WP_185144096.1">
    <property type="nucleotide sequence ID" value="NZ_JACJVP010000029.1"/>
</dbReference>
<evidence type="ECO:0000256" key="1">
    <source>
        <dbReference type="SAM" id="Coils"/>
    </source>
</evidence>
<evidence type="ECO:0000313" key="2">
    <source>
        <dbReference type="EMBL" id="MBB6672603.1"/>
    </source>
</evidence>
<dbReference type="EMBL" id="JACJVP010000029">
    <property type="protein sequence ID" value="MBB6672603.1"/>
    <property type="molecule type" value="Genomic_DNA"/>
</dbReference>